<sequence>MSPVDPRAAVHDPAGPAETAACPGCGAVLAVVPGLPLRHPGASAGCAALFAVTVRGLRDESAQDPRAAALLQLATAAYDAQHLVPGEQAGAPVRLRLVLEHGRLPAPGEVTDAPAGITPPAHWTTTIADLAADLDVVDLPTLVRSWATAVRADWSPSLDRLRTVAGGTPPPG</sequence>
<accession>A0A562IXL7</accession>
<organism evidence="1 2">
    <name type="scientific">Modestobacter roseus</name>
    <dbReference type="NCBI Taxonomy" id="1181884"/>
    <lineage>
        <taxon>Bacteria</taxon>
        <taxon>Bacillati</taxon>
        <taxon>Actinomycetota</taxon>
        <taxon>Actinomycetes</taxon>
        <taxon>Geodermatophilales</taxon>
        <taxon>Geodermatophilaceae</taxon>
        <taxon>Modestobacter</taxon>
    </lineage>
</organism>
<reference evidence="1 2" key="1">
    <citation type="submission" date="2019-07" db="EMBL/GenBank/DDBJ databases">
        <title>R&amp;d 2014.</title>
        <authorList>
            <person name="Klenk H.-P."/>
        </authorList>
    </citation>
    <scope>NUCLEOTIDE SEQUENCE [LARGE SCALE GENOMIC DNA]</scope>
    <source>
        <strain evidence="1 2">DSM 45764</strain>
    </source>
</reference>
<comment type="caution">
    <text evidence="1">The sequence shown here is derived from an EMBL/GenBank/DDBJ whole genome shotgun (WGS) entry which is preliminary data.</text>
</comment>
<dbReference type="RefSeq" id="WP_153359267.1">
    <property type="nucleotide sequence ID" value="NZ_ML762487.1"/>
</dbReference>
<name>A0A562IXL7_9ACTN</name>
<proteinExistence type="predicted"/>
<dbReference type="EMBL" id="VLKF01000001">
    <property type="protein sequence ID" value="TWH75314.1"/>
    <property type="molecule type" value="Genomic_DNA"/>
</dbReference>
<dbReference type="InterPro" id="IPR045990">
    <property type="entry name" value="DUF5946"/>
</dbReference>
<dbReference type="OrthoDB" id="5192968at2"/>
<keyword evidence="2" id="KW-1185">Reference proteome</keyword>
<dbReference type="Proteomes" id="UP000321490">
    <property type="component" value="Unassembled WGS sequence"/>
</dbReference>
<dbReference type="Pfam" id="PF19371">
    <property type="entry name" value="DUF5946"/>
    <property type="match status" value="1"/>
</dbReference>
<gene>
    <name evidence="1" type="ORF">JD78_03870</name>
</gene>
<dbReference type="AlphaFoldDB" id="A0A562IXL7"/>
<protein>
    <submittedName>
        <fullName evidence="1">Uncharacterized protein</fullName>
    </submittedName>
</protein>
<evidence type="ECO:0000313" key="2">
    <source>
        <dbReference type="Proteomes" id="UP000321490"/>
    </source>
</evidence>
<evidence type="ECO:0000313" key="1">
    <source>
        <dbReference type="EMBL" id="TWH75314.1"/>
    </source>
</evidence>